<accession>A0A816P4B8</accession>
<organism evidence="1">
    <name type="scientific">Brassica napus</name>
    <name type="common">Rape</name>
    <dbReference type="NCBI Taxonomy" id="3708"/>
    <lineage>
        <taxon>Eukaryota</taxon>
        <taxon>Viridiplantae</taxon>
        <taxon>Streptophyta</taxon>
        <taxon>Embryophyta</taxon>
        <taxon>Tracheophyta</taxon>
        <taxon>Spermatophyta</taxon>
        <taxon>Magnoliopsida</taxon>
        <taxon>eudicotyledons</taxon>
        <taxon>Gunneridae</taxon>
        <taxon>Pentapetalae</taxon>
        <taxon>rosids</taxon>
        <taxon>malvids</taxon>
        <taxon>Brassicales</taxon>
        <taxon>Brassicaceae</taxon>
        <taxon>Brassiceae</taxon>
        <taxon>Brassica</taxon>
    </lineage>
</organism>
<dbReference type="Proteomes" id="UP001295469">
    <property type="component" value="Chromosome A09"/>
</dbReference>
<proteinExistence type="predicted"/>
<dbReference type="EMBL" id="HG994363">
    <property type="protein sequence ID" value="CAF2043868.1"/>
    <property type="molecule type" value="Genomic_DNA"/>
</dbReference>
<sequence>MDQSIYDVSKWSHFIGGFFNPTWIPSEAHVSNGSPQGRPCGDCLKHFFCELCALTQQYRELKNRGFNMDLGWAGNVQRQQNQGAAMGAPVFQGGMNR</sequence>
<protein>
    <submittedName>
        <fullName evidence="1">(rape) hypothetical protein</fullName>
    </submittedName>
</protein>
<dbReference type="PANTHER" id="PTHR15907">
    <property type="entry name" value="DUF614 FAMILY PROTEIN-RELATED"/>
    <property type="match status" value="1"/>
</dbReference>
<name>A0A816P4B8_BRANA</name>
<dbReference type="InterPro" id="IPR006461">
    <property type="entry name" value="PLAC_motif_containing"/>
</dbReference>
<evidence type="ECO:0000313" key="1">
    <source>
        <dbReference type="EMBL" id="CAF2043868.1"/>
    </source>
</evidence>
<dbReference type="AlphaFoldDB" id="A0A816P4B8"/>
<reference evidence="1" key="1">
    <citation type="submission" date="2021-01" db="EMBL/GenBank/DDBJ databases">
        <authorList>
            <consortium name="Genoscope - CEA"/>
            <person name="William W."/>
        </authorList>
    </citation>
    <scope>NUCLEOTIDE SEQUENCE</scope>
</reference>
<gene>
    <name evidence="1" type="ORF">DARMORV10_A09P32290.1</name>
</gene>